<keyword evidence="3" id="KW-1133">Transmembrane helix</keyword>
<protein>
    <submittedName>
        <fullName evidence="6">Col_cuticle_N domain-containing protein</fullName>
    </submittedName>
</protein>
<proteinExistence type="predicted"/>
<dbReference type="SMART" id="SM01088">
    <property type="entry name" value="Col_cuticle_N"/>
    <property type="match status" value="1"/>
</dbReference>
<feature type="transmembrane region" description="Helical" evidence="3">
    <location>
        <begin position="7"/>
        <end position="31"/>
    </location>
</feature>
<dbReference type="InterPro" id="IPR002486">
    <property type="entry name" value="Col_cuticle_N"/>
</dbReference>
<reference evidence="6" key="1">
    <citation type="submission" date="2016-11" db="UniProtKB">
        <authorList>
            <consortium name="WormBaseParasite"/>
        </authorList>
    </citation>
    <scope>IDENTIFICATION</scope>
</reference>
<dbReference type="PANTHER" id="PTHR24637">
    <property type="entry name" value="COLLAGEN"/>
    <property type="match status" value="1"/>
</dbReference>
<dbReference type="Pfam" id="PF01484">
    <property type="entry name" value="Col_cuticle_N"/>
    <property type="match status" value="1"/>
</dbReference>
<feature type="domain" description="Nematode cuticle collagen N-terminal" evidence="4">
    <location>
        <begin position="9"/>
        <end position="59"/>
    </location>
</feature>
<organism evidence="5 6">
    <name type="scientific">Steinernema glaseri</name>
    <dbReference type="NCBI Taxonomy" id="37863"/>
    <lineage>
        <taxon>Eukaryota</taxon>
        <taxon>Metazoa</taxon>
        <taxon>Ecdysozoa</taxon>
        <taxon>Nematoda</taxon>
        <taxon>Chromadorea</taxon>
        <taxon>Rhabditida</taxon>
        <taxon>Tylenchina</taxon>
        <taxon>Panagrolaimomorpha</taxon>
        <taxon>Strongyloidoidea</taxon>
        <taxon>Steinernematidae</taxon>
        <taxon>Steinernema</taxon>
    </lineage>
</organism>
<evidence type="ECO:0000313" key="6">
    <source>
        <dbReference type="WBParaSite" id="L893_g14787.t1"/>
    </source>
</evidence>
<dbReference type="WBParaSite" id="L893_g14787.t1">
    <property type="protein sequence ID" value="L893_g14787.t1"/>
    <property type="gene ID" value="L893_g14787"/>
</dbReference>
<accession>A0A1I7YBU4</accession>
<feature type="compositionally biased region" description="Pro residues" evidence="2">
    <location>
        <begin position="148"/>
        <end position="164"/>
    </location>
</feature>
<keyword evidence="1" id="KW-0677">Repeat</keyword>
<feature type="compositionally biased region" description="Basic residues" evidence="2">
    <location>
        <begin position="298"/>
        <end position="312"/>
    </location>
</feature>
<feature type="compositionally biased region" description="Low complexity" evidence="2">
    <location>
        <begin position="109"/>
        <end position="122"/>
    </location>
</feature>
<evidence type="ECO:0000313" key="5">
    <source>
        <dbReference type="Proteomes" id="UP000095287"/>
    </source>
</evidence>
<evidence type="ECO:0000256" key="3">
    <source>
        <dbReference type="SAM" id="Phobius"/>
    </source>
</evidence>
<feature type="compositionally biased region" description="Low complexity" evidence="2">
    <location>
        <begin position="178"/>
        <end position="188"/>
    </location>
</feature>
<evidence type="ECO:0000256" key="2">
    <source>
        <dbReference type="SAM" id="MobiDB-lite"/>
    </source>
</evidence>
<keyword evidence="3" id="KW-0472">Membrane</keyword>
<feature type="compositionally biased region" description="Pro residues" evidence="2">
    <location>
        <begin position="233"/>
        <end position="250"/>
    </location>
</feature>
<feature type="compositionally biased region" description="Pro residues" evidence="2">
    <location>
        <begin position="216"/>
        <end position="226"/>
    </location>
</feature>
<name>A0A1I7YBU4_9BILA</name>
<dbReference type="GO" id="GO:0042302">
    <property type="term" value="F:structural constituent of cuticle"/>
    <property type="evidence" value="ECO:0007669"/>
    <property type="project" value="InterPro"/>
</dbReference>
<evidence type="ECO:0000256" key="1">
    <source>
        <dbReference type="ARBA" id="ARBA00022737"/>
    </source>
</evidence>
<dbReference type="AlphaFoldDB" id="A0A1I7YBU4"/>
<dbReference type="Proteomes" id="UP000095287">
    <property type="component" value="Unplaced"/>
</dbReference>
<sequence length="312" mass="30536">MTKSDNIVIGVATAGSAFVVVVSLLFGLALYHDVNDMYDEVISEMGEFKNIANDAWKGLMHRRIQADPAVILRAKRQYDQAVVSEPPRSQCGCAQSSRCPPGPPGPPGQNGLPGEDGLPGEPGKQGRHVVANSDGGYSQGCIQCPAGPAGPPGPDGTSGPPGPPGDDGAPGNPGNPGAPGSEGPAGDAGPDGEPGHDGPPGQPGAPGTKSTNFPGPAGPPGPPGPPGNDGAPGPAPGPGPEGPAGPPGAPGNPGTPGQDGSPGGPGPEGQPGKDSGYCPCPGRTAGVEKPAAQGYNKAKARMAKHRARMAKQ</sequence>
<dbReference type="PANTHER" id="PTHR24637:SF236">
    <property type="entry name" value="NEMATODE CUTICLE COLLAGEN N-TERMINAL DOMAIN-CONTAINING PROTEIN"/>
    <property type="match status" value="1"/>
</dbReference>
<keyword evidence="3" id="KW-0812">Transmembrane</keyword>
<feature type="compositionally biased region" description="Gly residues" evidence="2">
    <location>
        <begin position="260"/>
        <end position="269"/>
    </location>
</feature>
<dbReference type="Pfam" id="PF01391">
    <property type="entry name" value="Collagen"/>
    <property type="match status" value="1"/>
</dbReference>
<keyword evidence="5" id="KW-1185">Reference proteome</keyword>
<dbReference type="InterPro" id="IPR008160">
    <property type="entry name" value="Collagen"/>
</dbReference>
<evidence type="ECO:0000259" key="4">
    <source>
        <dbReference type="SMART" id="SM01088"/>
    </source>
</evidence>
<feature type="region of interest" description="Disordered" evidence="2">
    <location>
        <begin position="81"/>
        <end position="312"/>
    </location>
</feature>